<organism evidence="1 4">
    <name type="scientific">Bradyrhizobium guangdongense</name>
    <dbReference type="NCBI Taxonomy" id="1325090"/>
    <lineage>
        <taxon>Bacteria</taxon>
        <taxon>Pseudomonadati</taxon>
        <taxon>Pseudomonadota</taxon>
        <taxon>Alphaproteobacteria</taxon>
        <taxon>Hyphomicrobiales</taxon>
        <taxon>Nitrobacteraceae</taxon>
        <taxon>Bradyrhizobium</taxon>
    </lineage>
</organism>
<dbReference type="AlphaFoldDB" id="A0AA88BD02"/>
<gene>
    <name evidence="1" type="ORF">GCM10010987_79810</name>
    <name evidence="2" type="ORF">XH86_37700</name>
</gene>
<dbReference type="Proteomes" id="UP000625079">
    <property type="component" value="Unassembled WGS sequence"/>
</dbReference>
<accession>A0AA88BD02</accession>
<dbReference type="EMBL" id="BMHC01000046">
    <property type="protein sequence ID" value="GGI34525.1"/>
    <property type="molecule type" value="Genomic_DNA"/>
</dbReference>
<dbReference type="Proteomes" id="UP000593880">
    <property type="component" value="Plasmid unnamed"/>
</dbReference>
<dbReference type="EMBL" id="CP030058">
    <property type="protein sequence ID" value="QOZ64452.1"/>
    <property type="molecule type" value="Genomic_DNA"/>
</dbReference>
<proteinExistence type="predicted"/>
<reference evidence="2 3" key="2">
    <citation type="submission" date="2018-06" db="EMBL/GenBank/DDBJ databases">
        <title>Comparative genomics of rhizobia nodulating Arachis hypogaea in China.</title>
        <authorList>
            <person name="Li Y."/>
        </authorList>
    </citation>
    <scope>NUCLEOTIDE SEQUENCE [LARGE SCALE GENOMIC DNA]</scope>
    <source>
        <strain evidence="2 3">CCBAU 51658</strain>
        <plasmid evidence="2 3">unnamed</plasmid>
    </source>
</reference>
<evidence type="ECO:0000313" key="2">
    <source>
        <dbReference type="EMBL" id="QOZ64452.1"/>
    </source>
</evidence>
<protein>
    <submittedName>
        <fullName evidence="1">Uncharacterized protein</fullName>
    </submittedName>
</protein>
<name>A0AA88BD02_9BRAD</name>
<sequence length="67" mass="7455">MPSYTDFVNPRNYVRMGQVARPNDPMVVRKVLANASGEIFSPFDWAQAIYRTSGGGGPSVHLKKESR</sequence>
<geneLocation type="plasmid" evidence="2 3">
    <name>unnamed</name>
</geneLocation>
<reference evidence="1" key="3">
    <citation type="submission" date="2022-12" db="EMBL/GenBank/DDBJ databases">
        <authorList>
            <person name="Sun Q."/>
            <person name="Zhou Y."/>
        </authorList>
    </citation>
    <scope>NUCLEOTIDE SEQUENCE</scope>
    <source>
        <strain evidence="1">CGMCC 1.15034</strain>
    </source>
</reference>
<evidence type="ECO:0000313" key="1">
    <source>
        <dbReference type="EMBL" id="GGI34525.1"/>
    </source>
</evidence>
<evidence type="ECO:0000313" key="3">
    <source>
        <dbReference type="Proteomes" id="UP000593880"/>
    </source>
</evidence>
<evidence type="ECO:0000313" key="4">
    <source>
        <dbReference type="Proteomes" id="UP000625079"/>
    </source>
</evidence>
<keyword evidence="3" id="KW-1185">Reference proteome</keyword>
<keyword evidence="2" id="KW-0614">Plasmid</keyword>
<reference evidence="1" key="1">
    <citation type="journal article" date="2014" name="Int. J. Syst. Evol. Microbiol.">
        <title>Complete genome sequence of Corynebacterium casei LMG S-19264T (=DSM 44701T), isolated from a smear-ripened cheese.</title>
        <authorList>
            <consortium name="US DOE Joint Genome Institute (JGI-PGF)"/>
            <person name="Walter F."/>
            <person name="Albersmeier A."/>
            <person name="Kalinowski J."/>
            <person name="Ruckert C."/>
        </authorList>
    </citation>
    <scope>NUCLEOTIDE SEQUENCE</scope>
    <source>
        <strain evidence="1">CGMCC 1.15034</strain>
    </source>
</reference>